<dbReference type="Pfam" id="PF01810">
    <property type="entry name" value="LysE"/>
    <property type="match status" value="1"/>
</dbReference>
<evidence type="ECO:0000256" key="4">
    <source>
        <dbReference type="ARBA" id="ARBA00022989"/>
    </source>
</evidence>
<keyword evidence="4 6" id="KW-1133">Transmembrane helix</keyword>
<evidence type="ECO:0000256" key="3">
    <source>
        <dbReference type="ARBA" id="ARBA00022692"/>
    </source>
</evidence>
<evidence type="ECO:0000313" key="7">
    <source>
        <dbReference type="EMBL" id="WXB03659.1"/>
    </source>
</evidence>
<evidence type="ECO:0000256" key="2">
    <source>
        <dbReference type="ARBA" id="ARBA00022475"/>
    </source>
</evidence>
<comment type="subcellular location">
    <subcellularLocation>
        <location evidence="1">Cell membrane</location>
        <topology evidence="1">Multi-pass membrane protein</topology>
    </subcellularLocation>
</comment>
<feature type="transmembrane region" description="Helical" evidence="6">
    <location>
        <begin position="185"/>
        <end position="202"/>
    </location>
</feature>
<feature type="transmembrane region" description="Helical" evidence="6">
    <location>
        <begin position="112"/>
        <end position="134"/>
    </location>
</feature>
<dbReference type="PANTHER" id="PTHR30086">
    <property type="entry name" value="ARGININE EXPORTER PROTEIN ARGO"/>
    <property type="match status" value="1"/>
</dbReference>
<keyword evidence="5 6" id="KW-0472">Membrane</keyword>
<protein>
    <submittedName>
        <fullName evidence="7">LysE family translocator</fullName>
    </submittedName>
</protein>
<organism evidence="7 8">
    <name type="scientific">Pendulispora rubella</name>
    <dbReference type="NCBI Taxonomy" id="2741070"/>
    <lineage>
        <taxon>Bacteria</taxon>
        <taxon>Pseudomonadati</taxon>
        <taxon>Myxococcota</taxon>
        <taxon>Myxococcia</taxon>
        <taxon>Myxococcales</taxon>
        <taxon>Sorangiineae</taxon>
        <taxon>Pendulisporaceae</taxon>
        <taxon>Pendulispora</taxon>
    </lineage>
</organism>
<feature type="transmembrane region" description="Helical" evidence="6">
    <location>
        <begin position="40"/>
        <end position="68"/>
    </location>
</feature>
<dbReference type="InterPro" id="IPR001123">
    <property type="entry name" value="LeuE-type"/>
</dbReference>
<dbReference type="EMBL" id="CP089983">
    <property type="protein sequence ID" value="WXB03659.1"/>
    <property type="molecule type" value="Genomic_DNA"/>
</dbReference>
<dbReference type="PANTHER" id="PTHR30086:SF20">
    <property type="entry name" value="ARGININE EXPORTER PROTEIN ARGO-RELATED"/>
    <property type="match status" value="1"/>
</dbReference>
<keyword evidence="3 6" id="KW-0812">Transmembrane</keyword>
<proteinExistence type="predicted"/>
<evidence type="ECO:0000313" key="8">
    <source>
        <dbReference type="Proteomes" id="UP001374803"/>
    </source>
</evidence>
<keyword evidence="8" id="KW-1185">Reference proteome</keyword>
<evidence type="ECO:0000256" key="6">
    <source>
        <dbReference type="SAM" id="Phobius"/>
    </source>
</evidence>
<feature type="transmembrane region" description="Helical" evidence="6">
    <location>
        <begin position="6"/>
        <end position="28"/>
    </location>
</feature>
<dbReference type="RefSeq" id="WP_394833291.1">
    <property type="nucleotide sequence ID" value="NZ_CP089929.1"/>
</dbReference>
<accession>A0ABZ2L272</accession>
<reference evidence="7" key="1">
    <citation type="submission" date="2021-12" db="EMBL/GenBank/DDBJ databases">
        <title>Discovery of the Pendulisporaceae a myxobacterial family with distinct sporulation behavior and unique specialized metabolism.</title>
        <authorList>
            <person name="Garcia R."/>
            <person name="Popoff A."/>
            <person name="Bader C.D."/>
            <person name="Loehr J."/>
            <person name="Walesch S."/>
            <person name="Walt C."/>
            <person name="Boldt J."/>
            <person name="Bunk B."/>
            <person name="Haeckl F.J.F.P.J."/>
            <person name="Gunesch A.P."/>
            <person name="Birkelbach J."/>
            <person name="Nuebel U."/>
            <person name="Pietschmann T."/>
            <person name="Bach T."/>
            <person name="Mueller R."/>
        </authorList>
    </citation>
    <scope>NUCLEOTIDE SEQUENCE</scope>
    <source>
        <strain evidence="7">MSr11367</strain>
    </source>
</reference>
<dbReference type="Proteomes" id="UP001374803">
    <property type="component" value="Chromosome"/>
</dbReference>
<evidence type="ECO:0000256" key="1">
    <source>
        <dbReference type="ARBA" id="ARBA00004651"/>
    </source>
</evidence>
<gene>
    <name evidence="7" type="ORF">LVJ94_42990</name>
</gene>
<keyword evidence="2" id="KW-1003">Cell membrane</keyword>
<feature type="transmembrane region" description="Helical" evidence="6">
    <location>
        <begin position="146"/>
        <end position="173"/>
    </location>
</feature>
<name>A0ABZ2L272_9BACT</name>
<evidence type="ECO:0000256" key="5">
    <source>
        <dbReference type="ARBA" id="ARBA00023136"/>
    </source>
</evidence>
<dbReference type="PIRSF" id="PIRSF006324">
    <property type="entry name" value="LeuE"/>
    <property type="match status" value="1"/>
</dbReference>
<sequence>MAHTTWLLFFTVSLAAVATPGPAMLTILGHALARGGRPTLPVVLGNAFGALLLMAASIAGLSGLLAALPHGLQIMKWGGAAYLFWLGLRALRSKKDGGAPAAAKERAPFARGVFIALSNPKALLFYGAVLPQFVDGSRPVLPQFAIMAGTFIGLELTMTGTVTFAAHLMAPLIRRTSFQQRSERAGGAIMMGAAALLAIAPVKAR</sequence>